<name>A0ABW4YKY6_9BACL</name>
<proteinExistence type="predicted"/>
<protein>
    <submittedName>
        <fullName evidence="1">Carboxypeptidase</fullName>
    </submittedName>
</protein>
<reference evidence="2" key="1">
    <citation type="journal article" date="2019" name="Int. J. Syst. Evol. Microbiol.">
        <title>The Global Catalogue of Microorganisms (GCM) 10K type strain sequencing project: providing services to taxonomists for standard genome sequencing and annotation.</title>
        <authorList>
            <consortium name="The Broad Institute Genomics Platform"/>
            <consortium name="The Broad Institute Genome Sequencing Center for Infectious Disease"/>
            <person name="Wu L."/>
            <person name="Ma J."/>
        </authorList>
    </citation>
    <scope>NUCLEOTIDE SEQUENCE [LARGE SCALE GENOMIC DNA]</scope>
    <source>
        <strain evidence="2">GH52</strain>
    </source>
</reference>
<sequence length="55" mass="6328">MDTQKYPRRGTDSARVIRVIETKAARGLGTEEDPMRVVIQYWSFDGRLLAENDSK</sequence>
<accession>A0ABW4YKY6</accession>
<dbReference type="GO" id="GO:0004180">
    <property type="term" value="F:carboxypeptidase activity"/>
    <property type="evidence" value="ECO:0007669"/>
    <property type="project" value="UniProtKB-KW"/>
</dbReference>
<keyword evidence="1" id="KW-0378">Hydrolase</keyword>
<dbReference type="RefSeq" id="WP_377772507.1">
    <property type="nucleotide sequence ID" value="NZ_JBHUHO010000030.1"/>
</dbReference>
<keyword evidence="1" id="KW-0645">Protease</keyword>
<dbReference type="EMBL" id="JBHUHO010000030">
    <property type="protein sequence ID" value="MFD2116390.1"/>
    <property type="molecule type" value="Genomic_DNA"/>
</dbReference>
<evidence type="ECO:0000313" key="2">
    <source>
        <dbReference type="Proteomes" id="UP001597362"/>
    </source>
</evidence>
<evidence type="ECO:0000313" key="1">
    <source>
        <dbReference type="EMBL" id="MFD2116390.1"/>
    </source>
</evidence>
<keyword evidence="1" id="KW-0121">Carboxypeptidase</keyword>
<dbReference type="Proteomes" id="UP001597362">
    <property type="component" value="Unassembled WGS sequence"/>
</dbReference>
<gene>
    <name evidence="1" type="ORF">ACFSJH_11720</name>
</gene>
<comment type="caution">
    <text evidence="1">The sequence shown here is derived from an EMBL/GenBank/DDBJ whole genome shotgun (WGS) entry which is preliminary data.</text>
</comment>
<organism evidence="1 2">
    <name type="scientific">Paenibacillus yanchengensis</name>
    <dbReference type="NCBI Taxonomy" id="2035833"/>
    <lineage>
        <taxon>Bacteria</taxon>
        <taxon>Bacillati</taxon>
        <taxon>Bacillota</taxon>
        <taxon>Bacilli</taxon>
        <taxon>Bacillales</taxon>
        <taxon>Paenibacillaceae</taxon>
        <taxon>Paenibacillus</taxon>
    </lineage>
</organism>
<keyword evidence="2" id="KW-1185">Reference proteome</keyword>